<dbReference type="PROSITE" id="PS51186">
    <property type="entry name" value="GNAT"/>
    <property type="match status" value="1"/>
</dbReference>
<dbReference type="InterPro" id="IPR000182">
    <property type="entry name" value="GNAT_dom"/>
</dbReference>
<organism evidence="5 6">
    <name type="scientific">Callosobruchus maculatus</name>
    <name type="common">Southern cowpea weevil</name>
    <name type="synonym">Pulse bruchid</name>
    <dbReference type="NCBI Taxonomy" id="64391"/>
    <lineage>
        <taxon>Eukaryota</taxon>
        <taxon>Metazoa</taxon>
        <taxon>Ecdysozoa</taxon>
        <taxon>Arthropoda</taxon>
        <taxon>Hexapoda</taxon>
        <taxon>Insecta</taxon>
        <taxon>Pterygota</taxon>
        <taxon>Neoptera</taxon>
        <taxon>Endopterygota</taxon>
        <taxon>Coleoptera</taxon>
        <taxon>Polyphaga</taxon>
        <taxon>Cucujiformia</taxon>
        <taxon>Chrysomeloidea</taxon>
        <taxon>Chrysomelidae</taxon>
        <taxon>Bruchinae</taxon>
        <taxon>Bruchini</taxon>
        <taxon>Callosobruchus</taxon>
    </lineage>
</organism>
<keyword evidence="2" id="KW-0808">Transferase</keyword>
<comment type="similarity">
    <text evidence="1">Belongs to the acetyltransferase family.</text>
</comment>
<dbReference type="GO" id="GO:0008080">
    <property type="term" value="F:N-acetyltransferase activity"/>
    <property type="evidence" value="ECO:0007669"/>
    <property type="project" value="TreeGrafter"/>
</dbReference>
<evidence type="ECO:0000313" key="6">
    <source>
        <dbReference type="Proteomes" id="UP000410492"/>
    </source>
</evidence>
<protein>
    <recommendedName>
        <fullName evidence="4">N-acetyltransferase domain-containing protein</fullName>
    </recommendedName>
</protein>
<dbReference type="PANTHER" id="PTHR10545">
    <property type="entry name" value="DIAMINE N-ACETYLTRANSFERASE"/>
    <property type="match status" value="1"/>
</dbReference>
<gene>
    <name evidence="5" type="ORF">CALMAC_LOCUS5872</name>
</gene>
<evidence type="ECO:0000313" key="5">
    <source>
        <dbReference type="EMBL" id="VEN42358.1"/>
    </source>
</evidence>
<dbReference type="Proteomes" id="UP000410492">
    <property type="component" value="Unassembled WGS sequence"/>
</dbReference>
<dbReference type="SUPFAM" id="SSF55729">
    <property type="entry name" value="Acyl-CoA N-acyltransferases (Nat)"/>
    <property type="match status" value="1"/>
</dbReference>
<dbReference type="Gene3D" id="3.40.630.30">
    <property type="match status" value="1"/>
</dbReference>
<evidence type="ECO:0000259" key="4">
    <source>
        <dbReference type="PROSITE" id="PS51186"/>
    </source>
</evidence>
<keyword evidence="3" id="KW-0012">Acyltransferase</keyword>
<name>A0A653C484_CALMS</name>
<dbReference type="Pfam" id="PF00583">
    <property type="entry name" value="Acetyltransf_1"/>
    <property type="match status" value="1"/>
</dbReference>
<dbReference type="PANTHER" id="PTHR10545:SF29">
    <property type="entry name" value="GH14572P-RELATED"/>
    <property type="match status" value="1"/>
</dbReference>
<evidence type="ECO:0000256" key="3">
    <source>
        <dbReference type="ARBA" id="ARBA00023315"/>
    </source>
</evidence>
<dbReference type="EMBL" id="CAACVG010006891">
    <property type="protein sequence ID" value="VEN42358.1"/>
    <property type="molecule type" value="Genomic_DNA"/>
</dbReference>
<keyword evidence="6" id="KW-1185">Reference proteome</keyword>
<dbReference type="FunFam" id="3.40.630.30:FF:000064">
    <property type="entry name" value="GNAT family acetyltransferase"/>
    <property type="match status" value="1"/>
</dbReference>
<reference evidence="5 6" key="1">
    <citation type="submission" date="2019-01" db="EMBL/GenBank/DDBJ databases">
        <authorList>
            <person name="Sayadi A."/>
        </authorList>
    </citation>
    <scope>NUCLEOTIDE SEQUENCE [LARGE SCALE GENOMIC DNA]</scope>
</reference>
<feature type="domain" description="N-acetyltransferase" evidence="4">
    <location>
        <begin position="9"/>
        <end position="162"/>
    </location>
</feature>
<dbReference type="CDD" id="cd04301">
    <property type="entry name" value="NAT_SF"/>
    <property type="match status" value="1"/>
</dbReference>
<dbReference type="InterPro" id="IPR016181">
    <property type="entry name" value="Acyl_CoA_acyltransferase"/>
</dbReference>
<dbReference type="InterPro" id="IPR051016">
    <property type="entry name" value="Diverse_Substrate_AcTransf"/>
</dbReference>
<dbReference type="OrthoDB" id="7305308at2759"/>
<evidence type="ECO:0000256" key="2">
    <source>
        <dbReference type="ARBA" id="ARBA00022679"/>
    </source>
</evidence>
<accession>A0A653C484</accession>
<dbReference type="AlphaFoldDB" id="A0A653C484"/>
<sequence length="167" mass="19382">MLKCQEVNVTVRKAKRDDMIQVYKLIKALAEYEKLEHQVQINDKILQRDGFDSDSPAFTCIVAEISDGHIVGYALYYYSYSTWVGKSILLEDLYVQPAYRCNGIGTQLFMAVAKIAHEANIKRLDFHVLSWNPAVDFYKRMGAQNLTQSEKWTLFRMDHECLNKLFS</sequence>
<evidence type="ECO:0000256" key="1">
    <source>
        <dbReference type="ARBA" id="ARBA00008694"/>
    </source>
</evidence>
<proteinExistence type="inferred from homology"/>